<dbReference type="Proteomes" id="UP000325218">
    <property type="component" value="Unassembled WGS sequence"/>
</dbReference>
<dbReference type="EMBL" id="VSDO01000002">
    <property type="protein sequence ID" value="TYA13638.1"/>
    <property type="molecule type" value="Genomic_DNA"/>
</dbReference>
<dbReference type="Pfam" id="PF21758">
    <property type="entry name" value="PAC_bac"/>
    <property type="match status" value="1"/>
</dbReference>
<name>A0A5D0CV43_9BACL</name>
<feature type="domain" description="Prenylated flavin chaperone LpdD-like" evidence="1">
    <location>
        <begin position="7"/>
        <end position="107"/>
    </location>
</feature>
<gene>
    <name evidence="2" type="ORF">FRY98_13445</name>
</gene>
<evidence type="ECO:0000313" key="3">
    <source>
        <dbReference type="Proteomes" id="UP000325218"/>
    </source>
</evidence>
<sequence length="121" mass="13111">MNYNFADIRLESVPMGRDLLIMITGGEAHIGAASTAYPAAGGAEVQTSAVPGHKEHVLTESLAKRAAAELSRTVTLVMGIHYDGLTREEIGRITQRTEELMDEFISSARHHKEGGINPCQH</sequence>
<keyword evidence="3" id="KW-1185">Reference proteome</keyword>
<organism evidence="2 3">
    <name type="scientific">Paenibacillus faecis</name>
    <dbReference type="NCBI Taxonomy" id="862114"/>
    <lineage>
        <taxon>Bacteria</taxon>
        <taxon>Bacillati</taxon>
        <taxon>Bacillota</taxon>
        <taxon>Bacilli</taxon>
        <taxon>Bacillales</taxon>
        <taxon>Paenibacillaceae</taxon>
        <taxon>Paenibacillus</taxon>
    </lineage>
</organism>
<dbReference type="OrthoDB" id="2474789at2"/>
<accession>A0A5D0CV43</accession>
<protein>
    <recommendedName>
        <fullName evidence="1">Prenylated flavin chaperone LpdD-like domain-containing protein</fullName>
    </recommendedName>
</protein>
<comment type="caution">
    <text evidence="2">The sequence shown here is derived from an EMBL/GenBank/DDBJ whole genome shotgun (WGS) entry which is preliminary data.</text>
</comment>
<dbReference type="AlphaFoldDB" id="A0A5D0CV43"/>
<dbReference type="InterPro" id="IPR048844">
    <property type="entry name" value="LpdD_chaperone-like"/>
</dbReference>
<evidence type="ECO:0000259" key="1">
    <source>
        <dbReference type="Pfam" id="PF21758"/>
    </source>
</evidence>
<proteinExistence type="predicted"/>
<reference evidence="2 3" key="1">
    <citation type="submission" date="2019-08" db="EMBL/GenBank/DDBJ databases">
        <title>Genome sequencing of Paenibacillus faecis DSM 23593(T).</title>
        <authorList>
            <person name="Kook J.-K."/>
            <person name="Park S.-N."/>
            <person name="Lim Y.K."/>
        </authorList>
    </citation>
    <scope>NUCLEOTIDE SEQUENCE [LARGE SCALE GENOMIC DNA]</scope>
    <source>
        <strain evidence="2 3">DSM 23593</strain>
    </source>
</reference>
<dbReference type="RefSeq" id="WP_148452517.1">
    <property type="nucleotide sequence ID" value="NZ_VSDO01000002.1"/>
</dbReference>
<evidence type="ECO:0000313" key="2">
    <source>
        <dbReference type="EMBL" id="TYA13638.1"/>
    </source>
</evidence>